<evidence type="ECO:0000256" key="1">
    <source>
        <dbReference type="ARBA" id="ARBA00006354"/>
    </source>
</evidence>
<dbReference type="PANTHER" id="PTHR32039:SF7">
    <property type="entry name" value="COMPETENCE PROTEIN COMM"/>
    <property type="match status" value="1"/>
</dbReference>
<dbReference type="Pfam" id="PF13541">
    <property type="entry name" value="ChlI"/>
    <property type="match status" value="1"/>
</dbReference>
<evidence type="ECO:0000313" key="5">
    <source>
        <dbReference type="EMBL" id="SNS16845.1"/>
    </source>
</evidence>
<evidence type="ECO:0000313" key="6">
    <source>
        <dbReference type="Proteomes" id="UP000198284"/>
    </source>
</evidence>
<dbReference type="Proteomes" id="UP000198284">
    <property type="component" value="Unassembled WGS sequence"/>
</dbReference>
<dbReference type="GO" id="GO:0003677">
    <property type="term" value="F:DNA binding"/>
    <property type="evidence" value="ECO:0007669"/>
    <property type="project" value="InterPro"/>
</dbReference>
<dbReference type="InterPro" id="IPR014721">
    <property type="entry name" value="Ribsml_uS5_D2-typ_fold_subgr"/>
</dbReference>
<evidence type="ECO:0000259" key="4">
    <source>
        <dbReference type="PROSITE" id="PS50051"/>
    </source>
</evidence>
<gene>
    <name evidence="5" type="ORF">SAMN06265795_101334</name>
</gene>
<dbReference type="NCBIfam" id="TIGR00368">
    <property type="entry name" value="YifB family Mg chelatase-like AAA ATPase"/>
    <property type="match status" value="1"/>
</dbReference>
<protein>
    <submittedName>
        <fullName evidence="5">Magnesium chelatase family protein</fullName>
    </submittedName>
</protein>
<dbReference type="PROSITE" id="PS50051">
    <property type="entry name" value="MCM_2"/>
    <property type="match status" value="1"/>
</dbReference>
<dbReference type="SMART" id="SM00382">
    <property type="entry name" value="AAA"/>
    <property type="match status" value="1"/>
</dbReference>
<dbReference type="InterPro" id="IPR025158">
    <property type="entry name" value="Mg_chelat-rel_C"/>
</dbReference>
<dbReference type="InterPro" id="IPR003593">
    <property type="entry name" value="AAA+_ATPase"/>
</dbReference>
<accession>A0A239C9D8</accession>
<dbReference type="PRINTS" id="PR01657">
    <property type="entry name" value="MCMFAMILY"/>
</dbReference>
<organism evidence="5 6">
    <name type="scientific">Noviherbaspirillum humi</name>
    <dbReference type="NCBI Taxonomy" id="1688639"/>
    <lineage>
        <taxon>Bacteria</taxon>
        <taxon>Pseudomonadati</taxon>
        <taxon>Pseudomonadota</taxon>
        <taxon>Betaproteobacteria</taxon>
        <taxon>Burkholderiales</taxon>
        <taxon>Oxalobacteraceae</taxon>
        <taxon>Noviherbaspirillum</taxon>
    </lineage>
</organism>
<sequence length="507" mass="54446">MSLAVLKSRALAGMEAPEVTVEVHLANGLPAFTIVGLPETEVKEARDRVRAALQNARFEFPARRITVNLAPADLPKESGRFDLPIALGILAASEQIPGDALDRYEFAGELSLSGELRPIRGALAMTFAMHRASHSCGRRRAFILPQSNAAEASLVRDATILPAKTLLEVCAHFAAKDDSSRLTAYTSDAVETAPAYPDLCDVKGQAQARRALEVAASGGHNLLMIGPPGTGKSMLASRFPGILPPMSEDDALESAAVHSLTGGFSSARWKVRPFRAPHHTASGVALVGGGNAPRPGEISLAHRGVLFLDELPEFDRRVLEALREPLESGQITISRAARQADFPAAFQLVAAMNPCPCGYFGHSRRECRCSPDSIRRYQGRISGPLLDRIDMQVLVADLSQDELMGQAASESSAAVAARVTRAARRQQERQGKLNQALSGAEIDAECTPDESGVQLLKQAMARLNWSPRAYHRVLKVARTIADLAGAQRVSGAHVAEAIQYRRGLQAQ</sequence>
<keyword evidence="6" id="KW-1185">Reference proteome</keyword>
<evidence type="ECO:0000256" key="2">
    <source>
        <dbReference type="ARBA" id="ARBA00022741"/>
    </source>
</evidence>
<feature type="domain" description="MCM C-terminal AAA(+) ATPase" evidence="4">
    <location>
        <begin position="296"/>
        <end position="397"/>
    </location>
</feature>
<dbReference type="EMBL" id="FZOT01000001">
    <property type="protein sequence ID" value="SNS16845.1"/>
    <property type="molecule type" value="Genomic_DNA"/>
</dbReference>
<dbReference type="SUPFAM" id="SSF52540">
    <property type="entry name" value="P-loop containing nucleoside triphosphate hydrolases"/>
    <property type="match status" value="1"/>
</dbReference>
<dbReference type="InterPro" id="IPR020568">
    <property type="entry name" value="Ribosomal_Su5_D2-typ_SF"/>
</dbReference>
<name>A0A239C9D8_9BURK</name>
<keyword evidence="2" id="KW-0547">Nucleotide-binding</keyword>
<comment type="similarity">
    <text evidence="1">Belongs to the Mg-chelatase subunits D/I family. ComM subfamily.</text>
</comment>
<dbReference type="GO" id="GO:0005524">
    <property type="term" value="F:ATP binding"/>
    <property type="evidence" value="ECO:0007669"/>
    <property type="project" value="UniProtKB-KW"/>
</dbReference>
<dbReference type="SUPFAM" id="SSF54211">
    <property type="entry name" value="Ribosomal protein S5 domain 2-like"/>
    <property type="match status" value="1"/>
</dbReference>
<proteinExistence type="inferred from homology"/>
<evidence type="ECO:0000256" key="3">
    <source>
        <dbReference type="ARBA" id="ARBA00022840"/>
    </source>
</evidence>
<dbReference type="Gene3D" id="3.40.50.300">
    <property type="entry name" value="P-loop containing nucleotide triphosphate hydrolases"/>
    <property type="match status" value="1"/>
</dbReference>
<dbReference type="InterPro" id="IPR004482">
    <property type="entry name" value="Mg_chelat-rel"/>
</dbReference>
<dbReference type="NCBIfam" id="NF007365">
    <property type="entry name" value="PRK09862.1"/>
    <property type="match status" value="1"/>
</dbReference>
<dbReference type="Gene3D" id="3.30.230.10">
    <property type="match status" value="1"/>
</dbReference>
<dbReference type="Pfam" id="PF01078">
    <property type="entry name" value="Mg_chelatase"/>
    <property type="match status" value="1"/>
</dbReference>
<dbReference type="Pfam" id="PF13335">
    <property type="entry name" value="Mg_chelatase_C"/>
    <property type="match status" value="1"/>
</dbReference>
<dbReference type="RefSeq" id="WP_089397547.1">
    <property type="nucleotide sequence ID" value="NZ_FZOT01000001.1"/>
</dbReference>
<dbReference type="InterPro" id="IPR045006">
    <property type="entry name" value="CHLI-like"/>
</dbReference>
<dbReference type="OrthoDB" id="9813147at2"/>
<dbReference type="InterPro" id="IPR001208">
    <property type="entry name" value="MCM_dom"/>
</dbReference>
<reference evidence="5 6" key="1">
    <citation type="submission" date="2017-06" db="EMBL/GenBank/DDBJ databases">
        <authorList>
            <person name="Kim H.J."/>
            <person name="Triplett B.A."/>
        </authorList>
    </citation>
    <scope>NUCLEOTIDE SEQUENCE [LARGE SCALE GENOMIC DNA]</scope>
    <source>
        <strain evidence="5 6">U15</strain>
    </source>
</reference>
<dbReference type="InterPro" id="IPR000523">
    <property type="entry name" value="Mg_chelatse_chII-like_cat_dom"/>
</dbReference>
<dbReference type="PANTHER" id="PTHR32039">
    <property type="entry name" value="MAGNESIUM-CHELATASE SUBUNIT CHLI"/>
    <property type="match status" value="1"/>
</dbReference>
<dbReference type="InterPro" id="IPR027417">
    <property type="entry name" value="P-loop_NTPase"/>
</dbReference>
<keyword evidence="3" id="KW-0067">ATP-binding</keyword>
<dbReference type="AlphaFoldDB" id="A0A239C9D8"/>